<proteinExistence type="predicted"/>
<protein>
    <submittedName>
        <fullName evidence="1">Glycosyltransferase</fullName>
    </submittedName>
</protein>
<keyword evidence="1" id="KW-0808">Transferase</keyword>
<name>A0A2T4USL3_9MICO</name>
<dbReference type="EMBL" id="PZPL01000001">
    <property type="protein sequence ID" value="PTL72515.1"/>
    <property type="molecule type" value="Genomic_DNA"/>
</dbReference>
<evidence type="ECO:0000313" key="2">
    <source>
        <dbReference type="Proteomes" id="UP000241085"/>
    </source>
</evidence>
<reference evidence="1 2" key="1">
    <citation type="submission" date="2018-03" db="EMBL/GenBank/DDBJ databases">
        <title>Bacteriophage NCPPB3778 and a type I-E CRISPR drive the evolution of the US Biological Select Agent, Rathayibacter toxicus.</title>
        <authorList>
            <person name="Davis E.W.II."/>
            <person name="Tabima J.F."/>
            <person name="Weisberg A.J."/>
            <person name="Dantas Lopes L."/>
            <person name="Wiseman M.S."/>
            <person name="Wiseman M.S."/>
            <person name="Pupko T."/>
            <person name="Belcher M.S."/>
            <person name="Sechler A.J."/>
            <person name="Tancos M.A."/>
            <person name="Schroeder B.K."/>
            <person name="Murray T.D."/>
            <person name="Luster D.G."/>
            <person name="Schneider W.L."/>
            <person name="Rogers E."/>
            <person name="Andreote F.D."/>
            <person name="Grunwald N.J."/>
            <person name="Putnam M.L."/>
            <person name="Chang J.H."/>
        </authorList>
    </citation>
    <scope>NUCLEOTIDE SEQUENCE [LARGE SCALE GENOMIC DNA]</scope>
    <source>
        <strain evidence="1 2">DSM 15933</strain>
    </source>
</reference>
<keyword evidence="2" id="KW-1185">Reference proteome</keyword>
<accession>A0A2T4USL3</accession>
<evidence type="ECO:0000313" key="1">
    <source>
        <dbReference type="EMBL" id="PTL72515.1"/>
    </source>
</evidence>
<dbReference type="SUPFAM" id="SSF48208">
    <property type="entry name" value="Six-hairpin glycosidases"/>
    <property type="match status" value="1"/>
</dbReference>
<comment type="caution">
    <text evidence="1">The sequence shown here is derived from an EMBL/GenBank/DDBJ whole genome shotgun (WGS) entry which is preliminary data.</text>
</comment>
<dbReference type="AlphaFoldDB" id="A0A2T4USL3"/>
<dbReference type="InterPro" id="IPR008928">
    <property type="entry name" value="6-hairpin_glycosidase_sf"/>
</dbReference>
<sequence length="355" mass="38222">MTGPRAAPLPYAHLDALTDERGLFEHALLDVPRREHGYCVDDVSRALIVVVQEPEQSFLTRRLTEQYLRFLEHAADEDGAVHNRMNAGGVLVDDASVGDWWGRSVWAAGIAAARAELPLTRRRAMRLFLRLAEQRSPDLRAMTFAVLGAAEVVEVRPHSAAAALLLVDAAPMLLRGSDPEWPWPEPRLRYANGCIPEALLAAGAALDDPTLLERGFASLAFLLETESRDGHLSVAGTEGRGPLDRGALFDQQPIEVAALAAACARALTLEEDPLWRVGLASCWAWFLGDNDSATVMLDPSTGAGFDGLEPTGRNENRGAESTVAALHTSLVVRRAALLPTRAGGPLAPVTRLEAG</sequence>
<organism evidence="1 2">
    <name type="scientific">Rathayibacter caricis DSM 15933</name>
    <dbReference type="NCBI Taxonomy" id="1328867"/>
    <lineage>
        <taxon>Bacteria</taxon>
        <taxon>Bacillati</taxon>
        <taxon>Actinomycetota</taxon>
        <taxon>Actinomycetes</taxon>
        <taxon>Micrococcales</taxon>
        <taxon>Microbacteriaceae</taxon>
        <taxon>Rathayibacter</taxon>
    </lineage>
</organism>
<dbReference type="GO" id="GO:0005975">
    <property type="term" value="P:carbohydrate metabolic process"/>
    <property type="evidence" value="ECO:0007669"/>
    <property type="project" value="InterPro"/>
</dbReference>
<gene>
    <name evidence="1" type="ORF">C1I63_06395</name>
</gene>
<dbReference type="RefSeq" id="WP_107574204.1">
    <property type="nucleotide sequence ID" value="NZ_PZPL01000001.1"/>
</dbReference>
<dbReference type="Proteomes" id="UP000241085">
    <property type="component" value="Unassembled WGS sequence"/>
</dbReference>
<dbReference type="GO" id="GO:0016740">
    <property type="term" value="F:transferase activity"/>
    <property type="evidence" value="ECO:0007669"/>
    <property type="project" value="UniProtKB-KW"/>
</dbReference>